<organism evidence="3 4">
    <name type="scientific">Amycolatopsis eburnea</name>
    <dbReference type="NCBI Taxonomy" id="2267691"/>
    <lineage>
        <taxon>Bacteria</taxon>
        <taxon>Bacillati</taxon>
        <taxon>Actinomycetota</taxon>
        <taxon>Actinomycetes</taxon>
        <taxon>Pseudonocardiales</taxon>
        <taxon>Pseudonocardiaceae</taxon>
        <taxon>Amycolatopsis</taxon>
    </lineage>
</organism>
<dbReference type="GO" id="GO:0005524">
    <property type="term" value="F:ATP binding"/>
    <property type="evidence" value="ECO:0007669"/>
    <property type="project" value="UniProtKB-KW"/>
</dbReference>
<protein>
    <submittedName>
        <fullName evidence="3">ATP-binding protein</fullName>
    </submittedName>
</protein>
<dbReference type="EMBL" id="RSEC01000053">
    <property type="protein sequence ID" value="RSD15396.1"/>
    <property type="molecule type" value="Genomic_DNA"/>
</dbReference>
<dbReference type="OrthoDB" id="3478628at2"/>
<keyword evidence="3" id="KW-0067">ATP-binding</keyword>
<dbReference type="RefSeq" id="WP_125311902.1">
    <property type="nucleotide sequence ID" value="NZ_RSEC01000053.1"/>
</dbReference>
<keyword evidence="1" id="KW-0418">Kinase</keyword>
<evidence type="ECO:0000313" key="3">
    <source>
        <dbReference type="EMBL" id="RSD15396.1"/>
    </source>
</evidence>
<dbReference type="CDD" id="cd16936">
    <property type="entry name" value="HATPase_RsbW-like"/>
    <property type="match status" value="1"/>
</dbReference>
<dbReference type="SUPFAM" id="SSF55874">
    <property type="entry name" value="ATPase domain of HSP90 chaperone/DNA topoisomerase II/histidine kinase"/>
    <property type="match status" value="1"/>
</dbReference>
<dbReference type="Proteomes" id="UP000267081">
    <property type="component" value="Unassembled WGS sequence"/>
</dbReference>
<sequence>MSTGPDDRAVFVIEPGTVPPLSALRRWTGRVLPLLGADHLWAVRLVVTELATNAHEHGAGPVTITASADPVPCSVLLEVHDDGPERPVTGEPGAGTPHGRGLVLVRGLSRAWGVRGTGLGKTVWARIDCGSASIGRCPVRPEPIAMDPEPC</sequence>
<keyword evidence="1" id="KW-0808">Transferase</keyword>
<comment type="caution">
    <text evidence="3">The sequence shown here is derived from an EMBL/GenBank/DDBJ whole genome shotgun (WGS) entry which is preliminary data.</text>
</comment>
<name>A0A427T6Q7_9PSEU</name>
<keyword evidence="3" id="KW-0547">Nucleotide-binding</keyword>
<reference evidence="3 4" key="1">
    <citation type="submission" date="2018-12" db="EMBL/GenBank/DDBJ databases">
        <title>Amycolatopsis eburnea sp. nov. actinomycete associate with arbuscular mycorrhiza fungal spore.</title>
        <authorList>
            <person name="Lumyong S."/>
            <person name="Chaiya L."/>
        </authorList>
    </citation>
    <scope>NUCLEOTIDE SEQUENCE [LARGE SCALE GENOMIC DNA]</scope>
    <source>
        <strain evidence="3 4">GLM-1</strain>
    </source>
</reference>
<proteinExistence type="predicted"/>
<dbReference type="Pfam" id="PF13581">
    <property type="entry name" value="HATPase_c_2"/>
    <property type="match status" value="1"/>
</dbReference>
<dbReference type="GO" id="GO:0004674">
    <property type="term" value="F:protein serine/threonine kinase activity"/>
    <property type="evidence" value="ECO:0007669"/>
    <property type="project" value="UniProtKB-KW"/>
</dbReference>
<dbReference type="Gene3D" id="3.30.565.10">
    <property type="entry name" value="Histidine kinase-like ATPase, C-terminal domain"/>
    <property type="match status" value="1"/>
</dbReference>
<dbReference type="PANTHER" id="PTHR35526">
    <property type="entry name" value="ANTI-SIGMA-F FACTOR RSBW-RELATED"/>
    <property type="match status" value="1"/>
</dbReference>
<dbReference type="InterPro" id="IPR050267">
    <property type="entry name" value="Anti-sigma-factor_SerPK"/>
</dbReference>
<evidence type="ECO:0000256" key="1">
    <source>
        <dbReference type="ARBA" id="ARBA00022527"/>
    </source>
</evidence>
<accession>A0A427T6Q7</accession>
<keyword evidence="1" id="KW-0723">Serine/threonine-protein kinase</keyword>
<dbReference type="InterPro" id="IPR003594">
    <property type="entry name" value="HATPase_dom"/>
</dbReference>
<evidence type="ECO:0000259" key="2">
    <source>
        <dbReference type="Pfam" id="PF13581"/>
    </source>
</evidence>
<gene>
    <name evidence="3" type="ORF">EIY87_23740</name>
</gene>
<dbReference type="InterPro" id="IPR036890">
    <property type="entry name" value="HATPase_C_sf"/>
</dbReference>
<keyword evidence="4" id="KW-1185">Reference proteome</keyword>
<evidence type="ECO:0000313" key="4">
    <source>
        <dbReference type="Proteomes" id="UP000267081"/>
    </source>
</evidence>
<feature type="domain" description="Histidine kinase/HSP90-like ATPase" evidence="2">
    <location>
        <begin position="21"/>
        <end position="126"/>
    </location>
</feature>
<dbReference type="AlphaFoldDB" id="A0A427T6Q7"/>
<dbReference type="PANTHER" id="PTHR35526:SF3">
    <property type="entry name" value="ANTI-SIGMA-F FACTOR RSBW"/>
    <property type="match status" value="1"/>
</dbReference>